<gene>
    <name evidence="3" type="ORF">Cni_G21891</name>
</gene>
<feature type="coiled-coil region" evidence="1">
    <location>
        <begin position="84"/>
        <end position="155"/>
    </location>
</feature>
<keyword evidence="2" id="KW-1133">Transmembrane helix</keyword>
<dbReference type="EMBL" id="CP136896">
    <property type="protein sequence ID" value="WOL13122.1"/>
    <property type="molecule type" value="Genomic_DNA"/>
</dbReference>
<dbReference type="AlphaFoldDB" id="A0AAQ3KQD9"/>
<dbReference type="PANTHER" id="PTHR36383:SF1">
    <property type="entry name" value="PROTEIN, PUTATIVE-RELATED"/>
    <property type="match status" value="1"/>
</dbReference>
<organism evidence="3 4">
    <name type="scientific">Canna indica</name>
    <name type="common">Indian-shot</name>
    <dbReference type="NCBI Taxonomy" id="4628"/>
    <lineage>
        <taxon>Eukaryota</taxon>
        <taxon>Viridiplantae</taxon>
        <taxon>Streptophyta</taxon>
        <taxon>Embryophyta</taxon>
        <taxon>Tracheophyta</taxon>
        <taxon>Spermatophyta</taxon>
        <taxon>Magnoliopsida</taxon>
        <taxon>Liliopsida</taxon>
        <taxon>Zingiberales</taxon>
        <taxon>Cannaceae</taxon>
        <taxon>Canna</taxon>
    </lineage>
</organism>
<protein>
    <submittedName>
        <fullName evidence="3">Uncharacterized protein</fullName>
    </submittedName>
</protein>
<dbReference type="PANTHER" id="PTHR36383">
    <property type="entry name" value="OS09G0529350 PROTEIN"/>
    <property type="match status" value="1"/>
</dbReference>
<keyword evidence="2" id="KW-0812">Transmembrane</keyword>
<evidence type="ECO:0000313" key="4">
    <source>
        <dbReference type="Proteomes" id="UP001327560"/>
    </source>
</evidence>
<evidence type="ECO:0000256" key="1">
    <source>
        <dbReference type="SAM" id="Coils"/>
    </source>
</evidence>
<sequence>MPPLTSAILRPLRSPPYSFLCPKNLTSAKPLHFHCNTTPRSDPIFSASTSPLPSLRCRCAAKSDGTGPSAEDMVSDMVEKLLRREENKELLDGLEEASARVERAREALADIERQEADALRAKEYVRQLQFREAVIAESQRELLEARTKVEEAQQSLSANMVENYNKVVSSEAIDRHKERLESGKAALVSSLAGSLASVPISLYQATSFPQLILHLVVISFSCALFGVTFRYTVRRDLDNFQLKTGTCAAFGFIKGLSAAEVGKTLELDTKSLTSFSIDGAVSVSENIFIFLTAAIALDFCFKMGILSPFPIRK</sequence>
<name>A0AAQ3KQD9_9LILI</name>
<accession>A0AAQ3KQD9</accession>
<proteinExistence type="predicted"/>
<feature type="transmembrane region" description="Helical" evidence="2">
    <location>
        <begin position="211"/>
        <end position="233"/>
    </location>
</feature>
<evidence type="ECO:0000256" key="2">
    <source>
        <dbReference type="SAM" id="Phobius"/>
    </source>
</evidence>
<evidence type="ECO:0000313" key="3">
    <source>
        <dbReference type="EMBL" id="WOL13122.1"/>
    </source>
</evidence>
<reference evidence="3 4" key="1">
    <citation type="submission" date="2023-10" db="EMBL/GenBank/DDBJ databases">
        <title>Chromosome-scale genome assembly provides insights into flower coloration mechanisms of Canna indica.</title>
        <authorList>
            <person name="Li C."/>
        </authorList>
    </citation>
    <scope>NUCLEOTIDE SEQUENCE [LARGE SCALE GENOMIC DNA]</scope>
    <source>
        <tissue evidence="3">Flower</tissue>
    </source>
</reference>
<dbReference type="Proteomes" id="UP001327560">
    <property type="component" value="Chromosome 7"/>
</dbReference>
<keyword evidence="2" id="KW-0472">Membrane</keyword>
<keyword evidence="4" id="KW-1185">Reference proteome</keyword>
<keyword evidence="1" id="KW-0175">Coiled coil</keyword>